<keyword evidence="2" id="KW-0812">Transmembrane</keyword>
<feature type="compositionally biased region" description="Polar residues" evidence="1">
    <location>
        <begin position="169"/>
        <end position="186"/>
    </location>
</feature>
<dbReference type="AlphaFoldDB" id="A0A1L9PGC1"/>
<feature type="compositionally biased region" description="Low complexity" evidence="1">
    <location>
        <begin position="15"/>
        <end position="29"/>
    </location>
</feature>
<organism evidence="3 4">
    <name type="scientific">Aspergillus versicolor CBS 583.65</name>
    <dbReference type="NCBI Taxonomy" id="1036611"/>
    <lineage>
        <taxon>Eukaryota</taxon>
        <taxon>Fungi</taxon>
        <taxon>Dikarya</taxon>
        <taxon>Ascomycota</taxon>
        <taxon>Pezizomycotina</taxon>
        <taxon>Eurotiomycetes</taxon>
        <taxon>Eurotiomycetidae</taxon>
        <taxon>Eurotiales</taxon>
        <taxon>Aspergillaceae</taxon>
        <taxon>Aspergillus</taxon>
        <taxon>Aspergillus subgen. Nidulantes</taxon>
    </lineage>
</organism>
<feature type="region of interest" description="Disordered" evidence="1">
    <location>
        <begin position="313"/>
        <end position="381"/>
    </location>
</feature>
<feature type="compositionally biased region" description="Polar residues" evidence="1">
    <location>
        <begin position="268"/>
        <end position="285"/>
    </location>
</feature>
<feature type="transmembrane region" description="Helical" evidence="2">
    <location>
        <begin position="196"/>
        <end position="219"/>
    </location>
</feature>
<dbReference type="RefSeq" id="XP_040666329.1">
    <property type="nucleotide sequence ID" value="XM_040817149.1"/>
</dbReference>
<evidence type="ECO:0008006" key="5">
    <source>
        <dbReference type="Google" id="ProtNLM"/>
    </source>
</evidence>
<dbReference type="InterPro" id="IPR008972">
    <property type="entry name" value="Cupredoxin"/>
</dbReference>
<keyword evidence="2" id="KW-0472">Membrane</keyword>
<feature type="region of interest" description="Disordered" evidence="1">
    <location>
        <begin position="162"/>
        <end position="188"/>
    </location>
</feature>
<dbReference type="PANTHER" id="PTHR34883">
    <property type="entry name" value="SERINE-RICH PROTEIN, PUTATIVE-RELATED-RELATED"/>
    <property type="match status" value="1"/>
</dbReference>
<dbReference type="EMBL" id="KV878127">
    <property type="protein sequence ID" value="OJJ00567.1"/>
    <property type="molecule type" value="Genomic_DNA"/>
</dbReference>
<feature type="region of interest" description="Disordered" evidence="1">
    <location>
        <begin position="1"/>
        <end position="40"/>
    </location>
</feature>
<dbReference type="InterPro" id="IPR052953">
    <property type="entry name" value="Ser-rich/MCO-related"/>
</dbReference>
<evidence type="ECO:0000313" key="4">
    <source>
        <dbReference type="Proteomes" id="UP000184073"/>
    </source>
</evidence>
<sequence length="381" mass="40121">MSNNTNTTTPPPTTSKPTSTTTASSAARTHTIKVGPKEAPHEYIPHEVDANVGDLIVFEFHPRNHSVVQADWRAPCVPADGDYFFSGIKNDFNEVNGQVSGALPTWNWTVPRPEPIFFYCTAIDSCKINGMVGVINPTTQKSYQAQRRAALDSPYMLVPGESMPAEGDSGTTATHNPSETPSNAHAASSHKLGGGAIAGIAIGIVAFVAVLCALIYLFARNQAYRKFFSHSHEGASTSDARTAQWALSTSAATTGAGAGAGTGKSEVDTTTSSIGIPQNLSNSVRGASPVNDPGLFGPGPMAGPVFAPMDQNIAQTQSGGYPPHHEGGYGTPSPLGSQRQHSPQLPPGQQQPYWIWDQSIQPRHPAGRTGGPTELEAETPK</sequence>
<dbReference type="GeneID" id="63732660"/>
<dbReference type="CDD" id="cd00920">
    <property type="entry name" value="Cupredoxin"/>
    <property type="match status" value="1"/>
</dbReference>
<evidence type="ECO:0000256" key="2">
    <source>
        <dbReference type="SAM" id="Phobius"/>
    </source>
</evidence>
<evidence type="ECO:0000256" key="1">
    <source>
        <dbReference type="SAM" id="MobiDB-lite"/>
    </source>
</evidence>
<keyword evidence="2" id="KW-1133">Transmembrane helix</keyword>
<dbReference type="Proteomes" id="UP000184073">
    <property type="component" value="Unassembled WGS sequence"/>
</dbReference>
<accession>A0A1L9PGC1</accession>
<name>A0A1L9PGC1_ASPVE</name>
<dbReference type="PANTHER" id="PTHR34883:SF8">
    <property type="entry name" value="EXTRACELLULAR SERINE-RICH PROTEIN (AFU_ORTHOLOGUE AFUA_6G00670)"/>
    <property type="match status" value="1"/>
</dbReference>
<dbReference type="STRING" id="1036611.A0A1L9PGC1"/>
<gene>
    <name evidence="3" type="ORF">ASPVEDRAFT_82131</name>
</gene>
<proteinExistence type="predicted"/>
<dbReference type="OrthoDB" id="2331100at2759"/>
<dbReference type="Gene3D" id="2.60.40.420">
    <property type="entry name" value="Cupredoxins - blue copper proteins"/>
    <property type="match status" value="1"/>
</dbReference>
<feature type="compositionally biased region" description="Polar residues" evidence="1">
    <location>
        <begin position="334"/>
        <end position="352"/>
    </location>
</feature>
<keyword evidence="4" id="KW-1185">Reference proteome</keyword>
<protein>
    <recommendedName>
        <fullName evidence="5">Phytocyanin domain-containing protein</fullName>
    </recommendedName>
</protein>
<dbReference type="SUPFAM" id="SSF49503">
    <property type="entry name" value="Cupredoxins"/>
    <property type="match status" value="1"/>
</dbReference>
<feature type="region of interest" description="Disordered" evidence="1">
    <location>
        <begin position="253"/>
        <end position="288"/>
    </location>
</feature>
<dbReference type="VEuPathDB" id="FungiDB:ASPVEDRAFT_82131"/>
<evidence type="ECO:0000313" key="3">
    <source>
        <dbReference type="EMBL" id="OJJ00567.1"/>
    </source>
</evidence>
<reference evidence="4" key="1">
    <citation type="journal article" date="2017" name="Genome Biol.">
        <title>Comparative genomics reveals high biological diversity and specific adaptations in the industrially and medically important fungal genus Aspergillus.</title>
        <authorList>
            <person name="de Vries R.P."/>
            <person name="Riley R."/>
            <person name="Wiebenga A."/>
            <person name="Aguilar-Osorio G."/>
            <person name="Amillis S."/>
            <person name="Uchima C.A."/>
            <person name="Anderluh G."/>
            <person name="Asadollahi M."/>
            <person name="Askin M."/>
            <person name="Barry K."/>
            <person name="Battaglia E."/>
            <person name="Bayram O."/>
            <person name="Benocci T."/>
            <person name="Braus-Stromeyer S.A."/>
            <person name="Caldana C."/>
            <person name="Canovas D."/>
            <person name="Cerqueira G.C."/>
            <person name="Chen F."/>
            <person name="Chen W."/>
            <person name="Choi C."/>
            <person name="Clum A."/>
            <person name="Dos Santos R.A."/>
            <person name="Damasio A.R."/>
            <person name="Diallinas G."/>
            <person name="Emri T."/>
            <person name="Fekete E."/>
            <person name="Flipphi M."/>
            <person name="Freyberg S."/>
            <person name="Gallo A."/>
            <person name="Gournas C."/>
            <person name="Habgood R."/>
            <person name="Hainaut M."/>
            <person name="Harispe M.L."/>
            <person name="Henrissat B."/>
            <person name="Hilden K.S."/>
            <person name="Hope R."/>
            <person name="Hossain A."/>
            <person name="Karabika E."/>
            <person name="Karaffa L."/>
            <person name="Karanyi Z."/>
            <person name="Krasevec N."/>
            <person name="Kuo A."/>
            <person name="Kusch H."/>
            <person name="LaButti K."/>
            <person name="Lagendijk E.L."/>
            <person name="Lapidus A."/>
            <person name="Levasseur A."/>
            <person name="Lindquist E."/>
            <person name="Lipzen A."/>
            <person name="Logrieco A.F."/>
            <person name="MacCabe A."/>
            <person name="Maekelae M.R."/>
            <person name="Malavazi I."/>
            <person name="Melin P."/>
            <person name="Meyer V."/>
            <person name="Mielnichuk N."/>
            <person name="Miskei M."/>
            <person name="Molnar A.P."/>
            <person name="Mule G."/>
            <person name="Ngan C.Y."/>
            <person name="Orejas M."/>
            <person name="Orosz E."/>
            <person name="Ouedraogo J.P."/>
            <person name="Overkamp K.M."/>
            <person name="Park H.-S."/>
            <person name="Perrone G."/>
            <person name="Piumi F."/>
            <person name="Punt P.J."/>
            <person name="Ram A.F."/>
            <person name="Ramon A."/>
            <person name="Rauscher S."/>
            <person name="Record E."/>
            <person name="Riano-Pachon D.M."/>
            <person name="Robert V."/>
            <person name="Roehrig J."/>
            <person name="Ruller R."/>
            <person name="Salamov A."/>
            <person name="Salih N.S."/>
            <person name="Samson R.A."/>
            <person name="Sandor E."/>
            <person name="Sanguinetti M."/>
            <person name="Schuetze T."/>
            <person name="Sepcic K."/>
            <person name="Shelest E."/>
            <person name="Sherlock G."/>
            <person name="Sophianopoulou V."/>
            <person name="Squina F.M."/>
            <person name="Sun H."/>
            <person name="Susca A."/>
            <person name="Todd R.B."/>
            <person name="Tsang A."/>
            <person name="Unkles S.E."/>
            <person name="van de Wiele N."/>
            <person name="van Rossen-Uffink D."/>
            <person name="Oliveira J.V."/>
            <person name="Vesth T.C."/>
            <person name="Visser J."/>
            <person name="Yu J.-H."/>
            <person name="Zhou M."/>
            <person name="Andersen M.R."/>
            <person name="Archer D.B."/>
            <person name="Baker S.E."/>
            <person name="Benoit I."/>
            <person name="Brakhage A.A."/>
            <person name="Braus G.H."/>
            <person name="Fischer R."/>
            <person name="Frisvad J.C."/>
            <person name="Goldman G.H."/>
            <person name="Houbraken J."/>
            <person name="Oakley B."/>
            <person name="Pocsi I."/>
            <person name="Scazzocchio C."/>
            <person name="Seiboth B."/>
            <person name="vanKuyk P.A."/>
            <person name="Wortman J."/>
            <person name="Dyer P.S."/>
            <person name="Grigoriev I.V."/>
        </authorList>
    </citation>
    <scope>NUCLEOTIDE SEQUENCE [LARGE SCALE GENOMIC DNA]</scope>
    <source>
        <strain evidence="4">CBS 583.65</strain>
    </source>
</reference>